<dbReference type="PANTHER" id="PTHR42784:SF1">
    <property type="entry name" value="PYRANOSE 2-OXIDASE"/>
    <property type="match status" value="1"/>
</dbReference>
<keyword evidence="3" id="KW-0285">Flavoprotein</keyword>
<evidence type="ECO:0000313" key="7">
    <source>
        <dbReference type="EMBL" id="ANF49080.1"/>
    </source>
</evidence>
<reference evidence="7 8" key="1">
    <citation type="submission" date="2016-04" db="EMBL/GenBank/DDBJ databases">
        <title>Complete Genome Sequence of Chryseobacterium sp. IHBB 10212.</title>
        <authorList>
            <person name="Pal M."/>
            <person name="Swarnkar M.K."/>
            <person name="Kaushal K."/>
            <person name="Chhibber S."/>
            <person name="Singh A.K."/>
            <person name="Gulati A."/>
        </authorList>
    </citation>
    <scope>NUCLEOTIDE SEQUENCE [LARGE SCALE GENOMIC DNA]</scope>
    <source>
        <strain evidence="7 8">IHBB 10212</strain>
    </source>
</reference>
<dbReference type="GO" id="GO:0016614">
    <property type="term" value="F:oxidoreductase activity, acting on CH-OH group of donors"/>
    <property type="evidence" value="ECO:0007669"/>
    <property type="project" value="InterPro"/>
</dbReference>
<dbReference type="Gene3D" id="3.50.50.60">
    <property type="entry name" value="FAD/NAD(P)-binding domain"/>
    <property type="match status" value="2"/>
</dbReference>
<dbReference type="InterPro" id="IPR007867">
    <property type="entry name" value="GMC_OxRtase_C"/>
</dbReference>
<evidence type="ECO:0000256" key="1">
    <source>
        <dbReference type="ARBA" id="ARBA00001974"/>
    </source>
</evidence>
<sequence>MSNIEFKKDVIIVGTGIAGSLIAKLLTDHVFDTEKGKMVYRAEVDHPENVRELSILMYEAGLEAGLELDSSSSLTTYNEYIRKFYMEEAKVPNSPYPNLKQAPSPDVLDMEKIIPPFPDKKGYLVQFGPMPFASDAIRIGGGTTLHWLGTTPRMLPNDFRLTEKYGIEINKPDSKVKTPINWPIDYDALKPYYEMAEFEIGVSGNVAAQEYPISESMEEYYGKDYVFPMDEIPQSYMDQKIINGLVGTSVQLNFEEFPLTMVPSPQGRNSTPNPAYGKAKIIKANSTDSGYKLSLNNIENEEYKALGSVWNPYMGERCEGNASCVPICPVQAKYNALKTLKKALYKFNKNENLQKHKFISVQAQSVVYKLSVDQTDQEKISKIHLRRYISKEKTDFVEEVVDTSDSIVILAANAFENPKILLNSKYTVIENGQKVEKTVANRSDQVGRNLMDHMVMLTWGLFPEPIYSYRGPGSTTNISSFRDGNFRSEFSAWISPLDNWGWSWPAFSPGSDISEFLGQGLFGAKLKEALAYRLSRQVLFHFEIEQLPNPNNRVTINDQYLDALGIPRPVINYELTEYEMKAMEQAKLASDQMFKRLNIEDFTKYTEADKNTFIYNNVRYSYNGAGHIVGTHRMGDNADDSVTNSYCKSWDHPNLYIIGAGNMTTLGTSNPTLTLSAFTIRSVESILSDLENKFKN</sequence>
<keyword evidence="8" id="KW-1185">Reference proteome</keyword>
<dbReference type="OrthoDB" id="9787779at2"/>
<dbReference type="PANTHER" id="PTHR42784">
    <property type="entry name" value="PYRANOSE 2-OXIDASE"/>
    <property type="match status" value="1"/>
</dbReference>
<dbReference type="AlphaFoldDB" id="A0A172XQD0"/>
<comment type="cofactor">
    <cofactor evidence="1">
        <name>FAD</name>
        <dbReference type="ChEBI" id="CHEBI:57692"/>
    </cofactor>
</comment>
<name>A0A172XQD0_9FLAO</name>
<accession>A0A172XQD0</accession>
<evidence type="ECO:0000256" key="5">
    <source>
        <dbReference type="ARBA" id="ARBA00023002"/>
    </source>
</evidence>
<dbReference type="SUPFAM" id="SSF54373">
    <property type="entry name" value="FAD-linked reductases, C-terminal domain"/>
    <property type="match status" value="1"/>
</dbReference>
<dbReference type="InterPro" id="IPR051473">
    <property type="entry name" value="P2Ox-like"/>
</dbReference>
<dbReference type="KEGG" id="chh:A0O34_00255"/>
<evidence type="ECO:0000256" key="3">
    <source>
        <dbReference type="ARBA" id="ARBA00022630"/>
    </source>
</evidence>
<keyword evidence="5" id="KW-0560">Oxidoreductase</keyword>
<evidence type="ECO:0000256" key="2">
    <source>
        <dbReference type="ARBA" id="ARBA00010790"/>
    </source>
</evidence>
<protein>
    <recommendedName>
        <fullName evidence="6">Glucose-methanol-choline oxidoreductase C-terminal domain-containing protein</fullName>
    </recommendedName>
</protein>
<comment type="similarity">
    <text evidence="2">Belongs to the GMC oxidoreductase family.</text>
</comment>
<dbReference type="EMBL" id="CP015199">
    <property type="protein sequence ID" value="ANF49080.1"/>
    <property type="molecule type" value="Genomic_DNA"/>
</dbReference>
<dbReference type="InterPro" id="IPR036188">
    <property type="entry name" value="FAD/NAD-bd_sf"/>
</dbReference>
<evidence type="ECO:0000259" key="6">
    <source>
        <dbReference type="Pfam" id="PF05199"/>
    </source>
</evidence>
<evidence type="ECO:0000313" key="8">
    <source>
        <dbReference type="Proteomes" id="UP000077824"/>
    </source>
</evidence>
<dbReference type="Proteomes" id="UP000077824">
    <property type="component" value="Chromosome"/>
</dbReference>
<gene>
    <name evidence="7" type="ORF">A0O34_00255</name>
</gene>
<dbReference type="RefSeq" id="WP_066749957.1">
    <property type="nucleotide sequence ID" value="NZ_CP015199.1"/>
</dbReference>
<dbReference type="SUPFAM" id="SSF51905">
    <property type="entry name" value="FAD/NAD(P)-binding domain"/>
    <property type="match status" value="1"/>
</dbReference>
<feature type="domain" description="Glucose-methanol-choline oxidoreductase C-terminal" evidence="6">
    <location>
        <begin position="548"/>
        <end position="678"/>
    </location>
</feature>
<proteinExistence type="inferred from homology"/>
<evidence type="ECO:0000256" key="4">
    <source>
        <dbReference type="ARBA" id="ARBA00022827"/>
    </source>
</evidence>
<dbReference type="STRING" id="1685010.A0O34_00255"/>
<organism evidence="7 8">
    <name type="scientific">Chryseobacterium glaciei</name>
    <dbReference type="NCBI Taxonomy" id="1685010"/>
    <lineage>
        <taxon>Bacteria</taxon>
        <taxon>Pseudomonadati</taxon>
        <taxon>Bacteroidota</taxon>
        <taxon>Flavobacteriia</taxon>
        <taxon>Flavobacteriales</taxon>
        <taxon>Weeksellaceae</taxon>
        <taxon>Chryseobacterium group</taxon>
        <taxon>Chryseobacterium</taxon>
    </lineage>
</organism>
<keyword evidence="4" id="KW-0274">FAD</keyword>
<dbReference type="Pfam" id="PF05199">
    <property type="entry name" value="GMC_oxred_C"/>
    <property type="match status" value="1"/>
</dbReference>